<dbReference type="OrthoDB" id="287493at2"/>
<protein>
    <submittedName>
        <fullName evidence="2">Putative major pilin subunit</fullName>
    </submittedName>
</protein>
<dbReference type="Pfam" id="PF07596">
    <property type="entry name" value="SBP_bac_10"/>
    <property type="match status" value="1"/>
</dbReference>
<dbReference type="InterPro" id="IPR012902">
    <property type="entry name" value="N_methyl_site"/>
</dbReference>
<dbReference type="KEGG" id="gfm:Enr17x_07080"/>
<dbReference type="InterPro" id="IPR011453">
    <property type="entry name" value="DUF1559"/>
</dbReference>
<dbReference type="InterPro" id="IPR045584">
    <property type="entry name" value="Pilin-like"/>
</dbReference>
<dbReference type="Gene3D" id="3.30.700.10">
    <property type="entry name" value="Glycoprotein, Type 4 Pilin"/>
    <property type="match status" value="1"/>
</dbReference>
<sequence length="306" mass="33871">MSQFSRRAFTLIELLVVIAIIAILIALLLPAVQQAREAARRSTCKNNMKQIGLGLHNYHETHSMFPMSYKHRDDGYNATQRGMSWISYILPFIDQANVYNKINHGQYLTDPTNTEVSRTILTVMLCPTDPGVENGLLTGRANVNDTRAVTSYKAVAGNNWAWGPFTHSDPKGRNPGSTNGLDFGNGFMCRNGDATGKVNTTKVRDVTDGLSTTFVVGEALPRECNHSWWYWFNGSTATCSVPLNHYVHNTYTPSNWPYNYSFASQHVGGAHFLMGDGAVRFVSENIDTGTYRALASIQGGETLGEF</sequence>
<dbReference type="Proteomes" id="UP000318313">
    <property type="component" value="Chromosome"/>
</dbReference>
<evidence type="ECO:0000313" key="2">
    <source>
        <dbReference type="EMBL" id="QDV48695.1"/>
    </source>
</evidence>
<gene>
    <name evidence="2" type="ORF">Enr17x_07080</name>
</gene>
<feature type="domain" description="DUF1559" evidence="1">
    <location>
        <begin position="33"/>
        <end position="288"/>
    </location>
</feature>
<dbReference type="RefSeq" id="WP_145305849.1">
    <property type="nucleotide sequence ID" value="NZ_CP037452.1"/>
</dbReference>
<dbReference type="NCBIfam" id="TIGR02532">
    <property type="entry name" value="IV_pilin_GFxxxE"/>
    <property type="match status" value="1"/>
</dbReference>
<keyword evidence="3" id="KW-1185">Reference proteome</keyword>
<dbReference type="InterPro" id="IPR027558">
    <property type="entry name" value="Pre_pil_HX9DG_C"/>
</dbReference>
<dbReference type="PANTHER" id="PTHR30093:SF2">
    <property type="entry name" value="TYPE II SECRETION SYSTEM PROTEIN H"/>
    <property type="match status" value="1"/>
</dbReference>
<evidence type="ECO:0000313" key="3">
    <source>
        <dbReference type="Proteomes" id="UP000318313"/>
    </source>
</evidence>
<name>A0A518I6I7_9PLAN</name>
<reference evidence="2 3" key="1">
    <citation type="submission" date="2019-03" db="EMBL/GenBank/DDBJ databases">
        <title>Deep-cultivation of Planctomycetes and their phenomic and genomic characterization uncovers novel biology.</title>
        <authorList>
            <person name="Wiegand S."/>
            <person name="Jogler M."/>
            <person name="Boedeker C."/>
            <person name="Pinto D."/>
            <person name="Vollmers J."/>
            <person name="Rivas-Marin E."/>
            <person name="Kohn T."/>
            <person name="Peeters S.H."/>
            <person name="Heuer A."/>
            <person name="Rast P."/>
            <person name="Oberbeckmann S."/>
            <person name="Bunk B."/>
            <person name="Jeske O."/>
            <person name="Meyerdierks A."/>
            <person name="Storesund J.E."/>
            <person name="Kallscheuer N."/>
            <person name="Luecker S."/>
            <person name="Lage O.M."/>
            <person name="Pohl T."/>
            <person name="Merkel B.J."/>
            <person name="Hornburger P."/>
            <person name="Mueller R.-W."/>
            <person name="Bruemmer F."/>
            <person name="Labrenz M."/>
            <person name="Spormann A.M."/>
            <person name="Op den Camp H."/>
            <person name="Overmann J."/>
            <person name="Amann R."/>
            <person name="Jetten M.S.M."/>
            <person name="Mascher T."/>
            <person name="Medema M.H."/>
            <person name="Devos D.P."/>
            <person name="Kaster A.-K."/>
            <person name="Ovreas L."/>
            <person name="Rohde M."/>
            <person name="Galperin M.Y."/>
            <person name="Jogler C."/>
        </authorList>
    </citation>
    <scope>NUCLEOTIDE SEQUENCE [LARGE SCALE GENOMIC DNA]</scope>
    <source>
        <strain evidence="2 3">Enr17</strain>
    </source>
</reference>
<dbReference type="PANTHER" id="PTHR30093">
    <property type="entry name" value="GENERAL SECRETION PATHWAY PROTEIN G"/>
    <property type="match status" value="1"/>
</dbReference>
<evidence type="ECO:0000259" key="1">
    <source>
        <dbReference type="Pfam" id="PF07596"/>
    </source>
</evidence>
<dbReference type="NCBIfam" id="TIGR04294">
    <property type="entry name" value="pre_pil_HX9DG"/>
    <property type="match status" value="1"/>
</dbReference>
<dbReference type="EMBL" id="CP037452">
    <property type="protein sequence ID" value="QDV48695.1"/>
    <property type="molecule type" value="Genomic_DNA"/>
</dbReference>
<accession>A0A518I6I7</accession>
<dbReference type="SUPFAM" id="SSF54523">
    <property type="entry name" value="Pili subunits"/>
    <property type="match status" value="1"/>
</dbReference>
<proteinExistence type="predicted"/>
<dbReference type="AlphaFoldDB" id="A0A518I6I7"/>
<dbReference type="Pfam" id="PF07963">
    <property type="entry name" value="N_methyl"/>
    <property type="match status" value="1"/>
</dbReference>
<organism evidence="2 3">
    <name type="scientific">Gimesia fumaroli</name>
    <dbReference type="NCBI Taxonomy" id="2527976"/>
    <lineage>
        <taxon>Bacteria</taxon>
        <taxon>Pseudomonadati</taxon>
        <taxon>Planctomycetota</taxon>
        <taxon>Planctomycetia</taxon>
        <taxon>Planctomycetales</taxon>
        <taxon>Planctomycetaceae</taxon>
        <taxon>Gimesia</taxon>
    </lineage>
</organism>